<accession>A0A0D0HK41</accession>
<evidence type="ECO:0008006" key="4">
    <source>
        <dbReference type="Google" id="ProtNLM"/>
    </source>
</evidence>
<name>A0A0D0HK41_9BACL</name>
<dbReference type="Pfam" id="PF11666">
    <property type="entry name" value="DUF2933"/>
    <property type="match status" value="1"/>
</dbReference>
<feature type="region of interest" description="Disordered" evidence="1">
    <location>
        <begin position="25"/>
        <end position="44"/>
    </location>
</feature>
<dbReference type="RefSeq" id="WP_035021201.1">
    <property type="nucleotide sequence ID" value="NZ_JXTG01000013.1"/>
</dbReference>
<dbReference type="AlphaFoldDB" id="A0A0D0HK41"/>
<dbReference type="EMBL" id="JXTG01000013">
    <property type="protein sequence ID" value="KIP20594.1"/>
    <property type="molecule type" value="Genomic_DNA"/>
</dbReference>
<sequence>MNWANLLILLLCPLMMLFCMRGHKHHKHHDHHSSDHHSIKELQDQITKLQTDNERLKEQLKSR</sequence>
<gene>
    <name evidence="2" type="ORF">JV16_02175</name>
</gene>
<dbReference type="Proteomes" id="UP000032047">
    <property type="component" value="Unassembled WGS sequence"/>
</dbReference>
<proteinExistence type="predicted"/>
<dbReference type="InterPro" id="IPR021682">
    <property type="entry name" value="DUF2933"/>
</dbReference>
<evidence type="ECO:0000313" key="2">
    <source>
        <dbReference type="EMBL" id="KIP20594.1"/>
    </source>
</evidence>
<evidence type="ECO:0000256" key="1">
    <source>
        <dbReference type="SAM" id="MobiDB-lite"/>
    </source>
</evidence>
<evidence type="ECO:0000313" key="3">
    <source>
        <dbReference type="Proteomes" id="UP000032047"/>
    </source>
</evidence>
<feature type="compositionally biased region" description="Basic and acidic residues" evidence="1">
    <location>
        <begin position="32"/>
        <end position="43"/>
    </location>
</feature>
<organism evidence="2 3">
    <name type="scientific">Anoxybacillus ayderensis</name>
    <dbReference type="NCBI Taxonomy" id="265546"/>
    <lineage>
        <taxon>Bacteria</taxon>
        <taxon>Bacillati</taxon>
        <taxon>Bacillota</taxon>
        <taxon>Bacilli</taxon>
        <taxon>Bacillales</taxon>
        <taxon>Anoxybacillaceae</taxon>
        <taxon>Anoxybacillus</taxon>
    </lineage>
</organism>
<comment type="caution">
    <text evidence="2">The sequence shown here is derived from an EMBL/GenBank/DDBJ whole genome shotgun (WGS) entry which is preliminary data.</text>
</comment>
<reference evidence="2 3" key="1">
    <citation type="submission" date="2015-01" db="EMBL/GenBank/DDBJ databases">
        <title>Genome sequence of Anoxybacillus ayderensis strain AB04.</title>
        <authorList>
            <person name="Belduz A.O."/>
            <person name="Canakci S."/>
            <person name="Chan K.-G."/>
            <person name="Kahar U.M."/>
            <person name="Yaakob A.S."/>
            <person name="Chan C.S."/>
            <person name="Goh K.M."/>
        </authorList>
    </citation>
    <scope>NUCLEOTIDE SEQUENCE [LARGE SCALE GENOMIC DNA]</scope>
    <source>
        <strain evidence="2 3">AB04</strain>
    </source>
</reference>
<protein>
    <recommendedName>
        <fullName evidence="4">DUF2933 domain-containing protein</fullName>
    </recommendedName>
</protein>
<keyword evidence="3" id="KW-1185">Reference proteome</keyword>